<keyword evidence="2" id="KW-1185">Reference proteome</keyword>
<accession>A0A8J6B350</accession>
<dbReference type="EMBL" id="JAHDYR010000041">
    <property type="protein sequence ID" value="KAG9391967.1"/>
    <property type="molecule type" value="Genomic_DNA"/>
</dbReference>
<evidence type="ECO:0000313" key="1">
    <source>
        <dbReference type="EMBL" id="KAG9391967.1"/>
    </source>
</evidence>
<dbReference type="Proteomes" id="UP000717585">
    <property type="component" value="Unassembled WGS sequence"/>
</dbReference>
<reference evidence="1" key="1">
    <citation type="submission" date="2021-05" db="EMBL/GenBank/DDBJ databases">
        <title>A free-living protist that lacks canonical eukaryotic 1 DNA replication and segregation systems.</title>
        <authorList>
            <person name="Salas-Leiva D.E."/>
            <person name="Tromer E.C."/>
            <person name="Curtis B.A."/>
            <person name="Jerlstrom-Hultqvist J."/>
            <person name="Kolisko M."/>
            <person name="Yi Z."/>
            <person name="Salas-Leiva J.S."/>
            <person name="Gallot-Lavallee L."/>
            <person name="Kops G.J.P.L."/>
            <person name="Archibald J.M."/>
            <person name="Simpson A.G.B."/>
            <person name="Roger A.J."/>
        </authorList>
    </citation>
    <scope>NUCLEOTIDE SEQUENCE</scope>
    <source>
        <strain evidence="1">BICM</strain>
    </source>
</reference>
<evidence type="ECO:0000313" key="2">
    <source>
        <dbReference type="Proteomes" id="UP000717585"/>
    </source>
</evidence>
<comment type="caution">
    <text evidence="1">The sequence shown here is derived from an EMBL/GenBank/DDBJ whole genome shotgun (WGS) entry which is preliminary data.</text>
</comment>
<dbReference type="AlphaFoldDB" id="A0A8J6B350"/>
<sequence length="367" mass="41498">MFYRSRTRHAVSEVACCVSTADVTDNPKTLLPFISVDETGMCIEYGVGEQCVVGSDQVCRGLHTREFVPPHVWMLCISLGCLPTNADWSTDSSRWTGLLELVKAEPDLNTLPRGLEVFSPFCLHAPNPVLTQRVNMDVIRALHRDFPDLLDRDVTSPDAFRRAFGIPASLCIVCGKRVLKGFSSTPLPTIAGSRKNVHAQVDQVNPRSAARGRAYQARRPQLGVGRAMYDVLWMVQNTLRLEDYLSPRSVREQGTLRHLGFTADTLLAVILHLGSRWSHHLFSVEESERMAEEMEADLQADPNWSGEGTPLCFYFEHDWAQHDRLPKGWALPREVMILRVNRDMTFTCQTRFHSLCPILPYTYLSLQ</sequence>
<protein>
    <submittedName>
        <fullName evidence="1">Zinc finger CCHC-type</fullName>
    </submittedName>
</protein>
<name>A0A8J6B350_9EUKA</name>
<gene>
    <name evidence="1" type="ORF">J8273_6696</name>
</gene>
<proteinExistence type="predicted"/>
<organism evidence="1 2">
    <name type="scientific">Carpediemonas membranifera</name>
    <dbReference type="NCBI Taxonomy" id="201153"/>
    <lineage>
        <taxon>Eukaryota</taxon>
        <taxon>Metamonada</taxon>
        <taxon>Carpediemonas-like organisms</taxon>
        <taxon>Carpediemonas</taxon>
    </lineage>
</organism>